<evidence type="ECO:0000256" key="7">
    <source>
        <dbReference type="ARBA" id="ARBA00022827"/>
    </source>
</evidence>
<keyword evidence="5 10" id="KW-0949">S-adenosyl-L-methionine</keyword>
<dbReference type="InterPro" id="IPR047785">
    <property type="entry name" value="tRNA_MNMC2"/>
</dbReference>
<comment type="similarity">
    <text evidence="10">In the N-terminal section; belongs to the methyltransferase superfamily. tRNA (mnm(5)s(2)U34)-methyltransferase family.</text>
</comment>
<evidence type="ECO:0000256" key="10">
    <source>
        <dbReference type="HAMAP-Rule" id="MF_01102"/>
    </source>
</evidence>
<keyword evidence="1 10" id="KW-0963">Cytoplasm</keyword>
<dbReference type="NCBIfam" id="TIGR03197">
    <property type="entry name" value="MnmC_Cterm"/>
    <property type="match status" value="1"/>
</dbReference>
<evidence type="ECO:0000256" key="4">
    <source>
        <dbReference type="ARBA" id="ARBA00022679"/>
    </source>
</evidence>
<dbReference type="GO" id="GO:0002097">
    <property type="term" value="P:tRNA wobble base modification"/>
    <property type="evidence" value="ECO:0007669"/>
    <property type="project" value="UniProtKB-UniRule"/>
</dbReference>
<dbReference type="GO" id="GO:0050660">
    <property type="term" value="F:flavin adenine dinucleotide binding"/>
    <property type="evidence" value="ECO:0007669"/>
    <property type="project" value="UniProtKB-UniRule"/>
</dbReference>
<keyword evidence="9 10" id="KW-0511">Multifunctional enzyme</keyword>
<accession>A0A378JVM7</accession>
<keyword evidence="15" id="KW-1185">Reference proteome</keyword>
<evidence type="ECO:0000259" key="12">
    <source>
        <dbReference type="Pfam" id="PF05430"/>
    </source>
</evidence>
<dbReference type="EMBL" id="LNYN01000014">
    <property type="protein sequence ID" value="KTD35606.1"/>
    <property type="molecule type" value="Genomic_DNA"/>
</dbReference>
<reference evidence="13 15" key="1">
    <citation type="submission" date="2015-11" db="EMBL/GenBank/DDBJ databases">
        <title>Genomic analysis of 38 Legionella species identifies large and diverse effector repertoires.</title>
        <authorList>
            <person name="Burstein D."/>
            <person name="Amaro F."/>
            <person name="Zusman T."/>
            <person name="Lifshitz Z."/>
            <person name="Cohen O."/>
            <person name="Gilbert J.A."/>
            <person name="Pupko T."/>
            <person name="Shuman H.A."/>
            <person name="Segal G."/>
        </authorList>
    </citation>
    <scope>NUCLEOTIDE SEQUENCE [LARGE SCALE GENOMIC DNA]</scope>
    <source>
        <strain evidence="13 15">ATCC 43877</strain>
    </source>
</reference>
<gene>
    <name evidence="10 14" type="primary">mnmC</name>
    <name evidence="13" type="ORF">Lmor_1053</name>
    <name evidence="14" type="ORF">NCTC12239_01694</name>
</gene>
<comment type="catalytic activity">
    <reaction evidence="10">
        <text>5-aminomethyl-2-thiouridine(34) in tRNA + S-adenosyl-L-methionine = 5-methylaminomethyl-2-thiouridine(34) in tRNA + S-adenosyl-L-homocysteine + H(+)</text>
        <dbReference type="Rhea" id="RHEA:19569"/>
        <dbReference type="Rhea" id="RHEA-COMP:10195"/>
        <dbReference type="Rhea" id="RHEA-COMP:10197"/>
        <dbReference type="ChEBI" id="CHEBI:15378"/>
        <dbReference type="ChEBI" id="CHEBI:57856"/>
        <dbReference type="ChEBI" id="CHEBI:59789"/>
        <dbReference type="ChEBI" id="CHEBI:74454"/>
        <dbReference type="ChEBI" id="CHEBI:74455"/>
        <dbReference type="EC" id="2.1.1.61"/>
    </reaction>
</comment>
<comment type="subcellular location">
    <subcellularLocation>
        <location evidence="10">Cytoplasm</location>
    </subcellularLocation>
</comment>
<dbReference type="PANTHER" id="PTHR13847">
    <property type="entry name" value="SARCOSINE DEHYDROGENASE-RELATED"/>
    <property type="match status" value="1"/>
</dbReference>
<evidence type="ECO:0000313" key="13">
    <source>
        <dbReference type="EMBL" id="KTD35606.1"/>
    </source>
</evidence>
<dbReference type="Proteomes" id="UP000054985">
    <property type="component" value="Unassembled WGS sequence"/>
</dbReference>
<evidence type="ECO:0000313" key="14">
    <source>
        <dbReference type="EMBL" id="STX62755.1"/>
    </source>
</evidence>
<dbReference type="Gene3D" id="3.50.50.60">
    <property type="entry name" value="FAD/NAD(P)-binding domain"/>
    <property type="match status" value="1"/>
</dbReference>
<dbReference type="InterPro" id="IPR006076">
    <property type="entry name" value="FAD-dep_OxRdtase"/>
</dbReference>
<keyword evidence="3 10" id="KW-0285">Flavoprotein</keyword>
<comment type="cofactor">
    <cofactor evidence="10">
        <name>FAD</name>
        <dbReference type="ChEBI" id="CHEBI:57692"/>
    </cofactor>
</comment>
<evidence type="ECO:0000256" key="8">
    <source>
        <dbReference type="ARBA" id="ARBA00023002"/>
    </source>
</evidence>
<dbReference type="Pfam" id="PF01266">
    <property type="entry name" value="DAO"/>
    <property type="match status" value="1"/>
</dbReference>
<dbReference type="Gene3D" id="3.40.50.150">
    <property type="entry name" value="Vaccinia Virus protein VP39"/>
    <property type="match status" value="1"/>
</dbReference>
<feature type="region of interest" description="FAD-dependent cmnm(5)s(2)U34 oxidoreductase" evidence="10">
    <location>
        <begin position="283"/>
        <end position="668"/>
    </location>
</feature>
<dbReference type="RefSeq" id="WP_028384655.1">
    <property type="nucleotide sequence ID" value="NZ_CAAAJG010000009.1"/>
</dbReference>
<dbReference type="EC" id="2.1.1.61" evidence="10"/>
<evidence type="ECO:0000259" key="11">
    <source>
        <dbReference type="Pfam" id="PF01266"/>
    </source>
</evidence>
<feature type="region of interest" description="tRNA (mnm(5)s(2)U34)-methyltransferase" evidence="10">
    <location>
        <begin position="1"/>
        <end position="253"/>
    </location>
</feature>
<keyword evidence="2 10" id="KW-0489">Methyltransferase</keyword>
<dbReference type="OrthoDB" id="9786494at2"/>
<dbReference type="GO" id="GO:0004808">
    <property type="term" value="F:tRNA (5-methylaminomethyl-2-thiouridylate)(34)-methyltransferase activity"/>
    <property type="evidence" value="ECO:0007669"/>
    <property type="project" value="UniProtKB-EC"/>
</dbReference>
<evidence type="ECO:0000256" key="9">
    <source>
        <dbReference type="ARBA" id="ARBA00023268"/>
    </source>
</evidence>
<dbReference type="NCBIfam" id="NF002481">
    <property type="entry name" value="PRK01747.1-2"/>
    <property type="match status" value="1"/>
</dbReference>
<evidence type="ECO:0000256" key="2">
    <source>
        <dbReference type="ARBA" id="ARBA00022603"/>
    </source>
</evidence>
<dbReference type="InterPro" id="IPR008471">
    <property type="entry name" value="MnmC-like_methylTransf"/>
</dbReference>
<protein>
    <recommendedName>
        <fullName evidence="10">tRNA 5-methylaminomethyl-2-thiouridine biosynthesis bifunctional protein MnmC</fullName>
        <shortName evidence="10">tRNA mnm(5)s(2)U biosynthesis bifunctional protein</shortName>
    </recommendedName>
    <domain>
        <recommendedName>
            <fullName evidence="10">tRNA (mnm(5)s(2)U34)-methyltransferase</fullName>
            <ecNumber evidence="10">2.1.1.61</ecNumber>
        </recommendedName>
    </domain>
    <domain>
        <recommendedName>
            <fullName evidence="10">FAD-dependent cmnm(5)s(2)U34 oxidoreductase</fullName>
            <ecNumber evidence="10">1.5.-.-</ecNumber>
        </recommendedName>
    </domain>
</protein>
<dbReference type="NCBIfam" id="NF033855">
    <property type="entry name" value="tRNA_MNMC2"/>
    <property type="match status" value="1"/>
</dbReference>
<organism evidence="14 16">
    <name type="scientific">Legionella moravica</name>
    <dbReference type="NCBI Taxonomy" id="39962"/>
    <lineage>
        <taxon>Bacteria</taxon>
        <taxon>Pseudomonadati</taxon>
        <taxon>Pseudomonadota</taxon>
        <taxon>Gammaproteobacteria</taxon>
        <taxon>Legionellales</taxon>
        <taxon>Legionellaceae</taxon>
        <taxon>Legionella</taxon>
    </lineage>
</organism>
<dbReference type="InterPro" id="IPR023032">
    <property type="entry name" value="tRNA_MAMT_biosynth_bifunc_MnmC"/>
</dbReference>
<evidence type="ECO:0000256" key="5">
    <source>
        <dbReference type="ARBA" id="ARBA00022691"/>
    </source>
</evidence>
<dbReference type="SUPFAM" id="SSF51905">
    <property type="entry name" value="FAD/NAD(P)-binding domain"/>
    <property type="match status" value="1"/>
</dbReference>
<keyword evidence="6 10" id="KW-0819">tRNA processing</keyword>
<dbReference type="GO" id="GO:0016645">
    <property type="term" value="F:oxidoreductase activity, acting on the CH-NH group of donors"/>
    <property type="evidence" value="ECO:0007669"/>
    <property type="project" value="InterPro"/>
</dbReference>
<dbReference type="GO" id="GO:0005737">
    <property type="term" value="C:cytoplasm"/>
    <property type="evidence" value="ECO:0007669"/>
    <property type="project" value="UniProtKB-SubCell"/>
</dbReference>
<dbReference type="InterPro" id="IPR036188">
    <property type="entry name" value="FAD/NAD-bd_sf"/>
</dbReference>
<reference evidence="14 16" key="2">
    <citation type="submission" date="2018-06" db="EMBL/GenBank/DDBJ databases">
        <authorList>
            <consortium name="Pathogen Informatics"/>
            <person name="Doyle S."/>
        </authorList>
    </citation>
    <scope>NUCLEOTIDE SEQUENCE [LARGE SCALE GENOMIC DNA]</scope>
    <source>
        <strain evidence="14 16">NCTC12239</strain>
    </source>
</reference>
<feature type="domain" description="FAD dependent oxidoreductase" evidence="11">
    <location>
        <begin position="280"/>
        <end position="637"/>
    </location>
</feature>
<evidence type="ECO:0000313" key="16">
    <source>
        <dbReference type="Proteomes" id="UP000254040"/>
    </source>
</evidence>
<dbReference type="Proteomes" id="UP000254040">
    <property type="component" value="Unassembled WGS sequence"/>
</dbReference>
<evidence type="ECO:0000256" key="6">
    <source>
        <dbReference type="ARBA" id="ARBA00022694"/>
    </source>
</evidence>
<evidence type="ECO:0000256" key="3">
    <source>
        <dbReference type="ARBA" id="ARBA00022630"/>
    </source>
</evidence>
<sequence>MSSPFVPIETADLDWFDDLPFSKNYNDVYHSTESGIRQSRYVFVDGNNLINRWLELPQNTYSLFNLGETGFGMGLNFLLTLKLWEEYAPESAHLHYFSCEKHPLKFNDLKQCLTLWPELSVQSAQLLEQYPVLTQGYHYLSFCKGRVKLTLMLGDALECFEQLLVCGDSQLESQLRPGFIDSWYLDGFSPAKNADMWTDSLLSIVAMLSKKESTCATYTAAGTVKAALSKAGFILEKKKGFGPKRHMLTGIFHGIPPYKIKKRETPWHTGVPLKSGNKSVHIVGGGLAGCFIAHCLAKRGWRVTLFEEKSMVGLAASANHQAVLFPKLSAYKSPLTQLMLSSFLYANRIYKDLLKQHPELGQLGGSLLLAYNLKEQQAHQSLKSWLQHYPELGELVERDKGSELSGVSLNESGLYIPLSGWINSPLLCQRLIDRKEITLIENTRVDSLHYDGSSWIVTNKAADVLILCAGNKINSFAETKGIPIKQIRGQMSSICSTPKSSKLKIPLCAEGHVLPSIDGKHYFGASYNLGDTSEQPSAEDDLSNLNKLSNISAPNIWSREIIHHWAAVRASTPDYLPVVGPVALEQDFRALYSGLETNSKRWIPQPGPYIPGLFVCAGFGSRGLTTIPLCSEWLASLVNNEIGCLPRSLIHALAPSRFLRKNITRGIL</sequence>
<keyword evidence="8 10" id="KW-0560">Oxidoreductase</keyword>
<name>A0A378JVM7_9GAMM</name>
<dbReference type="InterPro" id="IPR017610">
    <property type="entry name" value="tRNA_S-uridine_synth_MnmC_C"/>
</dbReference>
<proteinExistence type="inferred from homology"/>
<dbReference type="STRING" id="39962.Lmor_1053"/>
<dbReference type="GO" id="GO:0032259">
    <property type="term" value="P:methylation"/>
    <property type="evidence" value="ECO:0007669"/>
    <property type="project" value="UniProtKB-KW"/>
</dbReference>
<dbReference type="InterPro" id="IPR029063">
    <property type="entry name" value="SAM-dependent_MTases_sf"/>
</dbReference>
<dbReference type="AlphaFoldDB" id="A0A378JVM7"/>
<keyword evidence="7 10" id="KW-0274">FAD</keyword>
<comment type="function">
    <text evidence="10">Catalyzes the last two steps in the biosynthesis of 5-methylaminomethyl-2-thiouridine (mnm(5)s(2)U) at the wobble position (U34) in tRNA. Catalyzes the FAD-dependent demodification of cmnm(5)s(2)U34 to nm(5)s(2)U34, followed by the transfer of a methyl group from S-adenosyl-L-methionine to nm(5)s(2)U34, to form mnm(5)s(2)U34.</text>
</comment>
<evidence type="ECO:0000256" key="1">
    <source>
        <dbReference type="ARBA" id="ARBA00022490"/>
    </source>
</evidence>
<comment type="similarity">
    <text evidence="10">In the C-terminal section; belongs to the DAO family.</text>
</comment>
<dbReference type="EC" id="1.5.-.-" evidence="10"/>
<dbReference type="Gene3D" id="3.30.9.10">
    <property type="entry name" value="D-Amino Acid Oxidase, subunit A, domain 2"/>
    <property type="match status" value="1"/>
</dbReference>
<dbReference type="Pfam" id="PF05430">
    <property type="entry name" value="Methyltransf_30"/>
    <property type="match status" value="1"/>
</dbReference>
<evidence type="ECO:0000313" key="15">
    <source>
        <dbReference type="Proteomes" id="UP000054985"/>
    </source>
</evidence>
<dbReference type="PANTHER" id="PTHR13847:SF283">
    <property type="entry name" value="TRNA 5-METHYLAMINOMETHYL-2-THIOURIDINE BIOSYNTHESIS BIFUNCTIONAL PROTEIN MNMC"/>
    <property type="match status" value="1"/>
</dbReference>
<feature type="domain" description="MnmC-like methyltransferase" evidence="12">
    <location>
        <begin position="120"/>
        <end position="250"/>
    </location>
</feature>
<dbReference type="EMBL" id="UGOG01000001">
    <property type="protein sequence ID" value="STX62755.1"/>
    <property type="molecule type" value="Genomic_DNA"/>
</dbReference>
<dbReference type="HAMAP" id="MF_01102">
    <property type="entry name" value="MnmC"/>
    <property type="match status" value="1"/>
</dbReference>
<keyword evidence="4 10" id="KW-0808">Transferase</keyword>